<dbReference type="InterPro" id="IPR014718">
    <property type="entry name" value="GH-type_carb-bd"/>
</dbReference>
<comment type="pathway">
    <text evidence="2">Glycan metabolism; osmoregulated periplasmic glucan (OPG) biosynthesis.</text>
</comment>
<dbReference type="Gene3D" id="2.70.98.10">
    <property type="match status" value="1"/>
</dbReference>
<dbReference type="GO" id="GO:0051274">
    <property type="term" value="P:beta-glucan biosynthetic process"/>
    <property type="evidence" value="ECO:0007669"/>
    <property type="project" value="TreeGrafter"/>
</dbReference>
<dbReference type="Proteomes" id="UP000381693">
    <property type="component" value="Unassembled WGS sequence"/>
</dbReference>
<evidence type="ECO:0000313" key="8">
    <source>
        <dbReference type="Proteomes" id="UP000381693"/>
    </source>
</evidence>
<keyword evidence="5" id="KW-1133">Transmembrane helix</keyword>
<evidence type="ECO:0000256" key="2">
    <source>
        <dbReference type="ARBA" id="ARBA00005001"/>
    </source>
</evidence>
<feature type="transmembrane region" description="Helical" evidence="5">
    <location>
        <begin position="67"/>
        <end position="85"/>
    </location>
</feature>
<dbReference type="InterPro" id="IPR007444">
    <property type="entry name" value="Glucan_biosyn_MdoG_C"/>
</dbReference>
<comment type="subcellular location">
    <subcellularLocation>
        <location evidence="1">Periplasm</location>
    </subcellularLocation>
</comment>
<dbReference type="Pfam" id="PF04349">
    <property type="entry name" value="MdoG"/>
    <property type="match status" value="1"/>
</dbReference>
<keyword evidence="5" id="KW-0472">Membrane</keyword>
<dbReference type="SUPFAM" id="SSF74650">
    <property type="entry name" value="Galactose mutarotase-like"/>
    <property type="match status" value="1"/>
</dbReference>
<dbReference type="RefSeq" id="WP_218580025.1">
    <property type="nucleotide sequence ID" value="NZ_CABFUZ020000184.1"/>
</dbReference>
<feature type="domain" description="Glucan biosynthesis periplasmic MdoG C-terminal" evidence="6">
    <location>
        <begin position="96"/>
        <end position="565"/>
    </location>
</feature>
<keyword evidence="8" id="KW-1185">Reference proteome</keyword>
<evidence type="ECO:0000256" key="4">
    <source>
        <dbReference type="ARBA" id="ARBA00022764"/>
    </source>
</evidence>
<keyword evidence="5" id="KW-0812">Transmembrane</keyword>
<evidence type="ECO:0000259" key="6">
    <source>
        <dbReference type="Pfam" id="PF04349"/>
    </source>
</evidence>
<dbReference type="PANTHER" id="PTHR30504:SF2">
    <property type="entry name" value="GLUCANS BIOSYNTHESIS PROTEIN G"/>
    <property type="match status" value="1"/>
</dbReference>
<dbReference type="EMBL" id="CABFUZ020000184">
    <property type="protein sequence ID" value="VVM07653.1"/>
    <property type="molecule type" value="Genomic_DNA"/>
</dbReference>
<evidence type="ECO:0000256" key="3">
    <source>
        <dbReference type="ARBA" id="ARBA00009284"/>
    </source>
</evidence>
<comment type="caution">
    <text evidence="7">The sequence shown here is derived from an EMBL/GenBank/DDBJ whole genome shotgun (WGS) entry which is preliminary data.</text>
</comment>
<proteinExistence type="inferred from homology"/>
<dbReference type="SUPFAM" id="SSF81296">
    <property type="entry name" value="E set domains"/>
    <property type="match status" value="1"/>
</dbReference>
<evidence type="ECO:0000313" key="7">
    <source>
        <dbReference type="EMBL" id="VVM07653.1"/>
    </source>
</evidence>
<dbReference type="InterPro" id="IPR014438">
    <property type="entry name" value="Glucan_biosyn_MdoG/MdoD"/>
</dbReference>
<dbReference type="AlphaFoldDB" id="A0A5E6MH10"/>
<dbReference type="GO" id="GO:0003824">
    <property type="term" value="F:catalytic activity"/>
    <property type="evidence" value="ECO:0007669"/>
    <property type="project" value="InterPro"/>
</dbReference>
<gene>
    <name evidence="7" type="primary">mdoG</name>
    <name evidence="7" type="ORF">MAMC_01748</name>
</gene>
<feature type="non-terminal residue" evidence="7">
    <location>
        <position position="1"/>
    </location>
</feature>
<dbReference type="InterPro" id="IPR011013">
    <property type="entry name" value="Gal_mutarotase_sf_dom"/>
</dbReference>
<dbReference type="GO" id="GO:0030288">
    <property type="term" value="C:outer membrane-bounded periplasmic space"/>
    <property type="evidence" value="ECO:0007669"/>
    <property type="project" value="TreeGrafter"/>
</dbReference>
<name>A0A5E6MH10_9BACT</name>
<dbReference type="GO" id="GO:0030246">
    <property type="term" value="F:carbohydrate binding"/>
    <property type="evidence" value="ECO:0007669"/>
    <property type="project" value="InterPro"/>
</dbReference>
<dbReference type="InterPro" id="IPR013783">
    <property type="entry name" value="Ig-like_fold"/>
</dbReference>
<dbReference type="UniPathway" id="UPA00637"/>
<keyword evidence="4" id="KW-0574">Periplasm</keyword>
<dbReference type="InterPro" id="IPR014756">
    <property type="entry name" value="Ig_E-set"/>
</dbReference>
<accession>A0A5E6MH10</accession>
<protein>
    <submittedName>
        <fullName evidence="7">Partial Glucans biosynthesis protein G</fullName>
    </submittedName>
</protein>
<dbReference type="PIRSF" id="PIRSF006281">
    <property type="entry name" value="MdoG"/>
    <property type="match status" value="1"/>
</dbReference>
<dbReference type="Gene3D" id="2.60.40.10">
    <property type="entry name" value="Immunoglobulins"/>
    <property type="match status" value="1"/>
</dbReference>
<sequence length="568" mass="64736">SAARPPEKGPILTGHSRRRSGRRVAAEELSGHFLLADSAFPAICLGSGEAPRTRHNQTMALLSRKTFKIHLVFGTAALLLFLFIVRESNYRPPLRFEDIVEEARKALSEPYAAATVPAFLSTLTFDQYRQIRWRDENLLWRDAALPFQIGFFHPGYLFNQPIRCFQVDRKGVQAIPYLPRFFDFGGVVSPAKLPPHLGYAGFRIYYPLEKRDRLAEVASFLGASYFRLVGQNMVFGLSARGLAIDTAVGPREEFPAFTRFWFRQPSPTARSLLFYALLEGPSVTGAYRFELEPGAETLLKVRAVIFLRREREEIGLAPLTSMFWYGENTEIPPGRRYPEVHDSDGLLCRLGEDRWYWQPLQSGKERRVSDLPADDLRGFGLLQRDREFAHYEDLDMLYERRPSCWVEPGEGWSSGKVRLVELPTADANLDNIVAYFVPEKNPKPGEPLAIEYTLHWFLDNPQLPPLGRCLGTRIERGPEEALWRFVLDFGGGRLRSLPESAPLRAVVESDPPSAIGEIHVVKNPIDQSWRVTFSVGRATPTPQTISLRCRLELEQEILSETWTYPFHR</sequence>
<comment type="similarity">
    <text evidence="3">Belongs to the OpgD/OpgG family.</text>
</comment>
<evidence type="ECO:0000256" key="5">
    <source>
        <dbReference type="SAM" id="Phobius"/>
    </source>
</evidence>
<organism evidence="7 8">
    <name type="scientific">Methylacidimicrobium cyclopophantes</name>
    <dbReference type="NCBI Taxonomy" id="1041766"/>
    <lineage>
        <taxon>Bacteria</taxon>
        <taxon>Pseudomonadati</taxon>
        <taxon>Verrucomicrobiota</taxon>
        <taxon>Methylacidimicrobium</taxon>
    </lineage>
</organism>
<dbReference type="PANTHER" id="PTHR30504">
    <property type="entry name" value="GLUCANS BIOSYNTHESIS PROTEIN"/>
    <property type="match status" value="1"/>
</dbReference>
<evidence type="ECO:0000256" key="1">
    <source>
        <dbReference type="ARBA" id="ARBA00004418"/>
    </source>
</evidence>
<reference evidence="7" key="1">
    <citation type="submission" date="2019-09" db="EMBL/GenBank/DDBJ databases">
        <authorList>
            <person name="Cremers G."/>
        </authorList>
    </citation>
    <scope>NUCLEOTIDE SEQUENCE [LARGE SCALE GENOMIC DNA]</scope>
    <source>
        <strain evidence="7">3B</strain>
    </source>
</reference>